<dbReference type="InterPro" id="IPR029016">
    <property type="entry name" value="GAF-like_dom_sf"/>
</dbReference>
<dbReference type="GO" id="GO:0003700">
    <property type="term" value="F:DNA-binding transcription factor activity"/>
    <property type="evidence" value="ECO:0007669"/>
    <property type="project" value="TreeGrafter"/>
</dbReference>
<dbReference type="SUPFAM" id="SSF46785">
    <property type="entry name" value="Winged helix' DNA-binding domain"/>
    <property type="match status" value="1"/>
</dbReference>
<dbReference type="InterPro" id="IPR014757">
    <property type="entry name" value="Tscrpt_reg_IclR_C"/>
</dbReference>
<dbReference type="EMBL" id="JANYMP010000003">
    <property type="protein sequence ID" value="MCS7476791.1"/>
    <property type="molecule type" value="Genomic_DNA"/>
</dbReference>
<dbReference type="InterPro" id="IPR036390">
    <property type="entry name" value="WH_DNA-bd_sf"/>
</dbReference>
<dbReference type="SMART" id="SM00346">
    <property type="entry name" value="HTH_ICLR"/>
    <property type="match status" value="1"/>
</dbReference>
<dbReference type="Gene3D" id="1.10.10.10">
    <property type="entry name" value="Winged helix-like DNA-binding domain superfamily/Winged helix DNA-binding domain"/>
    <property type="match status" value="1"/>
</dbReference>
<dbReference type="GO" id="GO:0045892">
    <property type="term" value="P:negative regulation of DNA-templated transcription"/>
    <property type="evidence" value="ECO:0007669"/>
    <property type="project" value="TreeGrafter"/>
</dbReference>
<keyword evidence="2" id="KW-0238">DNA-binding</keyword>
<dbReference type="SUPFAM" id="SSF55781">
    <property type="entry name" value="GAF domain-like"/>
    <property type="match status" value="1"/>
</dbReference>
<dbReference type="InterPro" id="IPR036388">
    <property type="entry name" value="WH-like_DNA-bd_sf"/>
</dbReference>
<dbReference type="PROSITE" id="PS51077">
    <property type="entry name" value="HTH_ICLR"/>
    <property type="match status" value="1"/>
</dbReference>
<dbReference type="RefSeq" id="WP_259622306.1">
    <property type="nucleotide sequence ID" value="NZ_JANYMP010000003.1"/>
</dbReference>
<evidence type="ECO:0000313" key="7">
    <source>
        <dbReference type="Proteomes" id="UP001141259"/>
    </source>
</evidence>
<evidence type="ECO:0000259" key="5">
    <source>
        <dbReference type="PROSITE" id="PS51078"/>
    </source>
</evidence>
<dbReference type="InterPro" id="IPR005471">
    <property type="entry name" value="Tscrpt_reg_IclR_N"/>
</dbReference>
<dbReference type="AlphaFoldDB" id="A0A9X3AEF3"/>
<organism evidence="6 7">
    <name type="scientific">Umezawaea endophytica</name>
    <dbReference type="NCBI Taxonomy" id="1654476"/>
    <lineage>
        <taxon>Bacteria</taxon>
        <taxon>Bacillati</taxon>
        <taxon>Actinomycetota</taxon>
        <taxon>Actinomycetes</taxon>
        <taxon>Pseudonocardiales</taxon>
        <taxon>Pseudonocardiaceae</taxon>
        <taxon>Umezawaea</taxon>
    </lineage>
</organism>
<evidence type="ECO:0000259" key="4">
    <source>
        <dbReference type="PROSITE" id="PS51077"/>
    </source>
</evidence>
<dbReference type="Proteomes" id="UP001141259">
    <property type="component" value="Unassembled WGS sequence"/>
</dbReference>
<comment type="caution">
    <text evidence="6">The sequence shown here is derived from an EMBL/GenBank/DDBJ whole genome shotgun (WGS) entry which is preliminary data.</text>
</comment>
<keyword evidence="1" id="KW-0805">Transcription regulation</keyword>
<name>A0A9X3AEF3_9PSEU</name>
<evidence type="ECO:0000256" key="3">
    <source>
        <dbReference type="ARBA" id="ARBA00023163"/>
    </source>
</evidence>
<keyword evidence="3" id="KW-0804">Transcription</keyword>
<dbReference type="PANTHER" id="PTHR30136:SF24">
    <property type="entry name" value="HTH-TYPE TRANSCRIPTIONAL REPRESSOR ALLR"/>
    <property type="match status" value="1"/>
</dbReference>
<reference evidence="6" key="1">
    <citation type="submission" date="2022-08" db="EMBL/GenBank/DDBJ databases">
        <authorList>
            <person name="Tistechok S."/>
            <person name="Samborskyy M."/>
            <person name="Roman I."/>
        </authorList>
    </citation>
    <scope>NUCLEOTIDE SEQUENCE</scope>
    <source>
        <strain evidence="6">DSM 103496</strain>
    </source>
</reference>
<feature type="domain" description="IclR-ED" evidence="5">
    <location>
        <begin position="70"/>
        <end position="249"/>
    </location>
</feature>
<feature type="domain" description="HTH iclR-type" evidence="4">
    <location>
        <begin position="9"/>
        <end position="69"/>
    </location>
</feature>
<dbReference type="Gene3D" id="3.30.450.40">
    <property type="match status" value="1"/>
</dbReference>
<keyword evidence="7" id="KW-1185">Reference proteome</keyword>
<gene>
    <name evidence="6" type="ORF">NZH93_07985</name>
</gene>
<evidence type="ECO:0000313" key="6">
    <source>
        <dbReference type="EMBL" id="MCS7476791.1"/>
    </source>
</evidence>
<sequence>MGEPAPRRETVIGKVVLILRAFTVDRTTLTFSQLHTRTGLPKATLHRVAGDLVHSGLLDRVDGRYRLSGLVFELGMRASVERELLEVALPFLEELREKTRETVHLGVREGTEVVYVAKVGGHRQAASPSRLGGRMPLHATAIGKVLLAHAPAEVRDRVLGAIRTRLAPRTITNVDVLRTQLDAVLEKAVAFEHEESAVGIACVACPVFDAHDTVVGAVSVTGPVTRFHPASHVSAVRAAAAGITAALARRDHDGDTAVPPSGTKPWS</sequence>
<dbReference type="PANTHER" id="PTHR30136">
    <property type="entry name" value="HELIX-TURN-HELIX TRANSCRIPTIONAL REGULATOR, ICLR FAMILY"/>
    <property type="match status" value="1"/>
</dbReference>
<accession>A0A9X3AEF3</accession>
<evidence type="ECO:0000256" key="2">
    <source>
        <dbReference type="ARBA" id="ARBA00023125"/>
    </source>
</evidence>
<dbReference type="Pfam" id="PF01614">
    <property type="entry name" value="IclR_C"/>
    <property type="match status" value="1"/>
</dbReference>
<protein>
    <submittedName>
        <fullName evidence="6">IclR family transcriptional regulator</fullName>
    </submittedName>
</protein>
<proteinExistence type="predicted"/>
<dbReference type="GO" id="GO:0003677">
    <property type="term" value="F:DNA binding"/>
    <property type="evidence" value="ECO:0007669"/>
    <property type="project" value="UniProtKB-KW"/>
</dbReference>
<dbReference type="InterPro" id="IPR050707">
    <property type="entry name" value="HTH_MetabolicPath_Reg"/>
</dbReference>
<dbReference type="PROSITE" id="PS51078">
    <property type="entry name" value="ICLR_ED"/>
    <property type="match status" value="1"/>
</dbReference>
<evidence type="ECO:0000256" key="1">
    <source>
        <dbReference type="ARBA" id="ARBA00023015"/>
    </source>
</evidence>
<dbReference type="Pfam" id="PF09339">
    <property type="entry name" value="HTH_IclR"/>
    <property type="match status" value="1"/>
</dbReference>